<accession>A0A0F9VHU2</accession>
<protein>
    <recommendedName>
        <fullName evidence="2">Winged helix-turn-helix domain-containing protein</fullName>
    </recommendedName>
</protein>
<sequence length="411" mass="48708">MVETVSIEQLRKFILEKQGLRTENPVNSTLDVIHNIHNVQIDTISVVARSHDLILYNRVPDYKEKDIWKLLREKKVFESYSHELCLLPIQEYPFYKWIINYRNKNIGNRTQNWVNENKAVIDNIYNYVKKNGETCSSDFKSNTKSRWWSSDVKIESVALRYLFQRGKLLVSYRKGFQKYYDLTERVLPSNISSEPIDQSELTEHILNTILSALGFAGPNEILSYFGRSFQRAVWGNKEKKKKVVDFLENNVKEGPLRSINTQNSEDSYYILDRDFNQLLNQDVEIKTDIPVKLLSPFDNILRDRYFAKNIWNYDYKFEAYVPKAKRRYGFFCLPILDDYELIGMVDAKVHRKEKKLELISVYINKEIDNNFIYRFAKGVQNFAQFHNCPELIVGKFHPNKMKAKFIKEIDH</sequence>
<name>A0A0F9VHU2_9ZZZZ</name>
<dbReference type="Pfam" id="PF06224">
    <property type="entry name" value="AlkZ-like"/>
    <property type="match status" value="1"/>
</dbReference>
<evidence type="ECO:0008006" key="2">
    <source>
        <dbReference type="Google" id="ProtNLM"/>
    </source>
</evidence>
<comment type="caution">
    <text evidence="1">The sequence shown here is derived from an EMBL/GenBank/DDBJ whole genome shotgun (WGS) entry which is preliminary data.</text>
</comment>
<dbReference type="InterPro" id="IPR009351">
    <property type="entry name" value="AlkZ-like"/>
</dbReference>
<dbReference type="PANTHER" id="PTHR30528:SF0">
    <property type="entry name" value="CYTOPLASMIC PROTEIN"/>
    <property type="match status" value="1"/>
</dbReference>
<dbReference type="PANTHER" id="PTHR30528">
    <property type="entry name" value="CYTOPLASMIC PROTEIN"/>
    <property type="match status" value="1"/>
</dbReference>
<gene>
    <name evidence="1" type="ORF">LCGC14_0481960</name>
</gene>
<evidence type="ECO:0000313" key="1">
    <source>
        <dbReference type="EMBL" id="KKN65383.1"/>
    </source>
</evidence>
<dbReference type="EMBL" id="LAZR01000525">
    <property type="protein sequence ID" value="KKN65383.1"/>
    <property type="molecule type" value="Genomic_DNA"/>
</dbReference>
<reference evidence="1" key="1">
    <citation type="journal article" date="2015" name="Nature">
        <title>Complex archaea that bridge the gap between prokaryotes and eukaryotes.</title>
        <authorList>
            <person name="Spang A."/>
            <person name="Saw J.H."/>
            <person name="Jorgensen S.L."/>
            <person name="Zaremba-Niedzwiedzka K."/>
            <person name="Martijn J."/>
            <person name="Lind A.E."/>
            <person name="van Eijk R."/>
            <person name="Schleper C."/>
            <person name="Guy L."/>
            <person name="Ettema T.J."/>
        </authorList>
    </citation>
    <scope>NUCLEOTIDE SEQUENCE</scope>
</reference>
<proteinExistence type="predicted"/>
<dbReference type="AlphaFoldDB" id="A0A0F9VHU2"/>
<organism evidence="1">
    <name type="scientific">marine sediment metagenome</name>
    <dbReference type="NCBI Taxonomy" id="412755"/>
    <lineage>
        <taxon>unclassified sequences</taxon>
        <taxon>metagenomes</taxon>
        <taxon>ecological metagenomes</taxon>
    </lineage>
</organism>